<dbReference type="InterPro" id="IPR029041">
    <property type="entry name" value="FAD-linked_oxidoreductase-like"/>
</dbReference>
<keyword evidence="5 8" id="KW-0274">FAD</keyword>
<accession>A0A1F2WSU7</accession>
<dbReference type="SUPFAM" id="SSF51730">
    <property type="entry name" value="FAD-linked oxidoreductase"/>
    <property type="match status" value="1"/>
</dbReference>
<dbReference type="CDD" id="cd00537">
    <property type="entry name" value="MTHFR"/>
    <property type="match status" value="1"/>
</dbReference>
<evidence type="ECO:0000256" key="8">
    <source>
        <dbReference type="RuleBase" id="RU003862"/>
    </source>
</evidence>
<evidence type="ECO:0000313" key="9">
    <source>
        <dbReference type="EMBL" id="OFW59968.1"/>
    </source>
</evidence>
<evidence type="ECO:0000256" key="7">
    <source>
        <dbReference type="ARBA" id="ARBA00048628"/>
    </source>
</evidence>
<evidence type="ECO:0000256" key="2">
    <source>
        <dbReference type="ARBA" id="ARBA00004777"/>
    </source>
</evidence>
<protein>
    <recommendedName>
        <fullName evidence="8">Methylenetetrahydrofolate reductase</fullName>
    </recommendedName>
</protein>
<dbReference type="GO" id="GO:0071949">
    <property type="term" value="F:FAD binding"/>
    <property type="evidence" value="ECO:0007669"/>
    <property type="project" value="TreeGrafter"/>
</dbReference>
<dbReference type="Proteomes" id="UP000177876">
    <property type="component" value="Unassembled WGS sequence"/>
</dbReference>
<organism evidence="9 10">
    <name type="scientific">Candidatus Solincola sediminis</name>
    <dbReference type="NCBI Taxonomy" id="1797199"/>
    <lineage>
        <taxon>Bacteria</taxon>
        <taxon>Bacillati</taxon>
        <taxon>Actinomycetota</taxon>
        <taxon>Candidatus Geothermincolia</taxon>
        <taxon>Candidatus Geothermincolales</taxon>
        <taxon>Candidatus Geothermincolaceae</taxon>
        <taxon>Candidatus Solincola</taxon>
    </lineage>
</organism>
<comment type="cofactor">
    <cofactor evidence="1 8">
        <name>FAD</name>
        <dbReference type="ChEBI" id="CHEBI:57692"/>
    </cofactor>
</comment>
<evidence type="ECO:0000256" key="3">
    <source>
        <dbReference type="ARBA" id="ARBA00006743"/>
    </source>
</evidence>
<evidence type="ECO:0000256" key="5">
    <source>
        <dbReference type="ARBA" id="ARBA00022827"/>
    </source>
</evidence>
<comment type="similarity">
    <text evidence="3 8">Belongs to the methylenetetrahydrofolate reductase family.</text>
</comment>
<evidence type="ECO:0000313" key="10">
    <source>
        <dbReference type="Proteomes" id="UP000177876"/>
    </source>
</evidence>
<dbReference type="Gene3D" id="3.20.20.220">
    <property type="match status" value="1"/>
</dbReference>
<evidence type="ECO:0000256" key="4">
    <source>
        <dbReference type="ARBA" id="ARBA00022630"/>
    </source>
</evidence>
<dbReference type="GO" id="GO:0035999">
    <property type="term" value="P:tetrahydrofolate interconversion"/>
    <property type="evidence" value="ECO:0007669"/>
    <property type="project" value="UniProtKB-UniPathway"/>
</dbReference>
<comment type="catalytic activity">
    <reaction evidence="7">
        <text>(6S)-5-methyl-5,6,7,8-tetrahydrofolate + NAD(+) = (6R)-5,10-methylene-5,6,7,8-tetrahydrofolate + NADH + H(+)</text>
        <dbReference type="Rhea" id="RHEA:19821"/>
        <dbReference type="ChEBI" id="CHEBI:15378"/>
        <dbReference type="ChEBI" id="CHEBI:15636"/>
        <dbReference type="ChEBI" id="CHEBI:18608"/>
        <dbReference type="ChEBI" id="CHEBI:57540"/>
        <dbReference type="ChEBI" id="CHEBI:57945"/>
        <dbReference type="EC" id="1.5.1.54"/>
    </reaction>
    <physiologicalReaction direction="right-to-left" evidence="7">
        <dbReference type="Rhea" id="RHEA:19823"/>
    </physiologicalReaction>
</comment>
<dbReference type="UniPathway" id="UPA00193"/>
<evidence type="ECO:0000256" key="6">
    <source>
        <dbReference type="ARBA" id="ARBA00023002"/>
    </source>
</evidence>
<sequence>MKSGSNLEKVLEAGHFAVTAEIGPPKSGSARIIEAHGEEIGHAADAFNVTDHQTGVVRLCSLASCAILRRIGLDTVMQMLCRDANRIRLQGDVLGAVALDVKNILCLSGDHVKFGNHPEAKGVFDIDSVQLIQTVKIMRDEHKFICGEEIAGEVPLFIGAVENPYADPFEYRTARLAKKVAAGADFIQTQAVYDVPKFATWMGEVCDAGLDKKTHILAGIIPVKSVGMARYMKKFVSGVEIPDGMISRLEDAKDVKEEGINVILEIIEQAKEIPGVHGIHVQAVGWEEIVPEIMERAGLLPRPIL</sequence>
<keyword evidence="4 8" id="KW-0285">Flavoprotein</keyword>
<dbReference type="PANTHER" id="PTHR45754:SF3">
    <property type="entry name" value="METHYLENETETRAHYDROFOLATE REDUCTASE (NADPH)"/>
    <property type="match status" value="1"/>
</dbReference>
<name>A0A1F2WSU7_9ACTN</name>
<comment type="caution">
    <text evidence="9">The sequence shown here is derived from an EMBL/GenBank/DDBJ whole genome shotgun (WGS) entry which is preliminary data.</text>
</comment>
<dbReference type="EMBL" id="MELK01000008">
    <property type="protein sequence ID" value="OFW59968.1"/>
    <property type="molecule type" value="Genomic_DNA"/>
</dbReference>
<comment type="pathway">
    <text evidence="2 8">One-carbon metabolism; tetrahydrofolate interconversion.</text>
</comment>
<dbReference type="AlphaFoldDB" id="A0A1F2WSU7"/>
<proteinExistence type="inferred from homology"/>
<dbReference type="GO" id="GO:0005829">
    <property type="term" value="C:cytosol"/>
    <property type="evidence" value="ECO:0007669"/>
    <property type="project" value="TreeGrafter"/>
</dbReference>
<dbReference type="GO" id="GO:0106312">
    <property type="term" value="F:methylenetetrahydrofolate reductase (NADH) activity"/>
    <property type="evidence" value="ECO:0007669"/>
    <property type="project" value="UniProtKB-EC"/>
</dbReference>
<evidence type="ECO:0000256" key="1">
    <source>
        <dbReference type="ARBA" id="ARBA00001974"/>
    </source>
</evidence>
<keyword evidence="6 8" id="KW-0560">Oxidoreductase</keyword>
<dbReference type="Pfam" id="PF02219">
    <property type="entry name" value="MTHFR"/>
    <property type="match status" value="1"/>
</dbReference>
<reference evidence="9 10" key="1">
    <citation type="journal article" date="2016" name="Nat. Commun.">
        <title>Thousands of microbial genomes shed light on interconnected biogeochemical processes in an aquifer system.</title>
        <authorList>
            <person name="Anantharaman K."/>
            <person name="Brown C.T."/>
            <person name="Hug L.A."/>
            <person name="Sharon I."/>
            <person name="Castelle C.J."/>
            <person name="Probst A.J."/>
            <person name="Thomas B.C."/>
            <person name="Singh A."/>
            <person name="Wilkins M.J."/>
            <person name="Karaoz U."/>
            <person name="Brodie E.L."/>
            <person name="Williams K.H."/>
            <person name="Hubbard S.S."/>
            <person name="Banfield J.F."/>
        </authorList>
    </citation>
    <scope>NUCLEOTIDE SEQUENCE [LARGE SCALE GENOMIC DNA]</scope>
</reference>
<dbReference type="STRING" id="1797197.A2Y75_07830"/>
<gene>
    <name evidence="9" type="ORF">A2Y75_07830</name>
</gene>
<dbReference type="InterPro" id="IPR003171">
    <property type="entry name" value="Mehydrof_redctse-like"/>
</dbReference>
<dbReference type="GO" id="GO:0009086">
    <property type="term" value="P:methionine biosynthetic process"/>
    <property type="evidence" value="ECO:0007669"/>
    <property type="project" value="TreeGrafter"/>
</dbReference>
<dbReference type="PANTHER" id="PTHR45754">
    <property type="entry name" value="METHYLENETETRAHYDROFOLATE REDUCTASE"/>
    <property type="match status" value="1"/>
</dbReference>